<dbReference type="PANTHER" id="PTHR30441">
    <property type="entry name" value="DUF748 DOMAIN-CONTAINING PROTEIN"/>
    <property type="match status" value="1"/>
</dbReference>
<dbReference type="InterPro" id="IPR007844">
    <property type="entry name" value="AsmA"/>
</dbReference>
<proteinExistence type="predicted"/>
<gene>
    <name evidence="2" type="ORF">Lwal_0365</name>
</gene>
<organism evidence="2 3">
    <name type="scientific">Legionella waltersii</name>
    <dbReference type="NCBI Taxonomy" id="66969"/>
    <lineage>
        <taxon>Bacteria</taxon>
        <taxon>Pseudomonadati</taxon>
        <taxon>Pseudomonadota</taxon>
        <taxon>Gammaproteobacteria</taxon>
        <taxon>Legionellales</taxon>
        <taxon>Legionellaceae</taxon>
        <taxon>Legionella</taxon>
    </lineage>
</organism>
<protein>
    <submittedName>
        <fullName evidence="2">Putative asmA protein</fullName>
    </submittedName>
</protein>
<dbReference type="GO" id="GO:0090313">
    <property type="term" value="P:regulation of protein targeting to membrane"/>
    <property type="evidence" value="ECO:0007669"/>
    <property type="project" value="TreeGrafter"/>
</dbReference>
<sequence>MKFLRKIVLSMITLGLLASLTLWILAKSIDPETIKQLINQQITQSTHKDSHINGAISWQLFPRPGLKFNQLLIGNEKSKDNYSLSIDKLLLNLKITPLLRGQLIFSEIHADGFKLEFNHNNTSIQESNAQQKIASTPNAKMNKQFAIQKLILSHGQLILNNKDGATIVKNIQIGAEQINFKHNPFSVQIKGKLISIPTMSTAKATLNFKGRISLSPLILEDMKNGVNQSSIEGQLVLNNITLNQFVINKVNATLKSHKGALISNPLTLSLYKGESIGDMELNLISKQLLINQTATNLDGQDLMTALLGNKSISGRLDYSIHASIPLKDINLEHIDSKGTLTLKDGEVFNLNIEQLINTLKTKLNALANLAPSDPKKSIKSLNWEQSKVPQGNTSFKLANFKYTLAKGIMESDSYLLQTNRLTINGQGNLNLLNKTLHSKLKAAFLDSYDDKTLQQFQKVLGGSFPIIVTGTIEHPTVAPDFSLINPLLSALMIKNTITTPIKMIGEPLKELLN</sequence>
<dbReference type="AlphaFoldDB" id="A0A0W1ANI7"/>
<dbReference type="Proteomes" id="UP000054729">
    <property type="component" value="Unassembled WGS sequence"/>
</dbReference>
<dbReference type="OrthoDB" id="9766390at2"/>
<dbReference type="STRING" id="66969.Lwal_0365"/>
<dbReference type="EMBL" id="LNZB01000006">
    <property type="protein sequence ID" value="KTD82887.1"/>
    <property type="molecule type" value="Genomic_DNA"/>
</dbReference>
<dbReference type="RefSeq" id="WP_058479219.1">
    <property type="nucleotide sequence ID" value="NZ_CAAAIQ010000003.1"/>
</dbReference>
<evidence type="ECO:0000313" key="2">
    <source>
        <dbReference type="EMBL" id="KTD82887.1"/>
    </source>
</evidence>
<evidence type="ECO:0000313" key="3">
    <source>
        <dbReference type="Proteomes" id="UP000054729"/>
    </source>
</evidence>
<evidence type="ECO:0000259" key="1">
    <source>
        <dbReference type="Pfam" id="PF05170"/>
    </source>
</evidence>
<accession>A0A0W1ANI7</accession>
<feature type="domain" description="AsmA" evidence="1">
    <location>
        <begin position="2"/>
        <end position="192"/>
    </location>
</feature>
<keyword evidence="3" id="KW-1185">Reference proteome</keyword>
<dbReference type="Pfam" id="PF05170">
    <property type="entry name" value="AsmA"/>
    <property type="match status" value="1"/>
</dbReference>
<dbReference type="PATRIC" id="fig|66969.6.peg.395"/>
<comment type="caution">
    <text evidence="2">The sequence shown here is derived from an EMBL/GenBank/DDBJ whole genome shotgun (WGS) entry which is preliminary data.</text>
</comment>
<dbReference type="InterPro" id="IPR052894">
    <property type="entry name" value="AsmA-related"/>
</dbReference>
<dbReference type="PANTHER" id="PTHR30441:SF4">
    <property type="entry name" value="PROTEIN ASMA"/>
    <property type="match status" value="1"/>
</dbReference>
<reference evidence="2 3" key="1">
    <citation type="submission" date="2015-11" db="EMBL/GenBank/DDBJ databases">
        <title>Genomic analysis of 38 Legionella species identifies large and diverse effector repertoires.</title>
        <authorList>
            <person name="Burstein D."/>
            <person name="Amaro F."/>
            <person name="Zusman T."/>
            <person name="Lifshitz Z."/>
            <person name="Cohen O."/>
            <person name="Gilbert J.A."/>
            <person name="Pupko T."/>
            <person name="Shuman H.A."/>
            <person name="Segal G."/>
        </authorList>
    </citation>
    <scope>NUCLEOTIDE SEQUENCE [LARGE SCALE GENOMIC DNA]</scope>
    <source>
        <strain evidence="2 3">ATCC 51914</strain>
    </source>
</reference>
<dbReference type="GO" id="GO:0005886">
    <property type="term" value="C:plasma membrane"/>
    <property type="evidence" value="ECO:0007669"/>
    <property type="project" value="TreeGrafter"/>
</dbReference>
<name>A0A0W1ANI7_9GAMM</name>